<organism evidence="1 2">
    <name type="scientific">Mycena albidolilacea</name>
    <dbReference type="NCBI Taxonomy" id="1033008"/>
    <lineage>
        <taxon>Eukaryota</taxon>
        <taxon>Fungi</taxon>
        <taxon>Dikarya</taxon>
        <taxon>Basidiomycota</taxon>
        <taxon>Agaricomycotina</taxon>
        <taxon>Agaricomycetes</taxon>
        <taxon>Agaricomycetidae</taxon>
        <taxon>Agaricales</taxon>
        <taxon>Marasmiineae</taxon>
        <taxon>Mycenaceae</taxon>
        <taxon>Mycena</taxon>
    </lineage>
</organism>
<dbReference type="Proteomes" id="UP001218218">
    <property type="component" value="Unassembled WGS sequence"/>
</dbReference>
<accession>A0AAD7ERD7</accession>
<protein>
    <submittedName>
        <fullName evidence="1">Uncharacterized protein</fullName>
    </submittedName>
</protein>
<evidence type="ECO:0000313" key="2">
    <source>
        <dbReference type="Proteomes" id="UP001218218"/>
    </source>
</evidence>
<keyword evidence="2" id="KW-1185">Reference proteome</keyword>
<feature type="non-terminal residue" evidence="1">
    <location>
        <position position="72"/>
    </location>
</feature>
<dbReference type="AlphaFoldDB" id="A0AAD7ERD7"/>
<reference evidence="1" key="1">
    <citation type="submission" date="2023-03" db="EMBL/GenBank/DDBJ databases">
        <title>Massive genome expansion in bonnet fungi (Mycena s.s.) driven by repeated elements and novel gene families across ecological guilds.</title>
        <authorList>
            <consortium name="Lawrence Berkeley National Laboratory"/>
            <person name="Harder C.B."/>
            <person name="Miyauchi S."/>
            <person name="Viragh M."/>
            <person name="Kuo A."/>
            <person name="Thoen E."/>
            <person name="Andreopoulos B."/>
            <person name="Lu D."/>
            <person name="Skrede I."/>
            <person name="Drula E."/>
            <person name="Henrissat B."/>
            <person name="Morin E."/>
            <person name="Kohler A."/>
            <person name="Barry K."/>
            <person name="LaButti K."/>
            <person name="Morin E."/>
            <person name="Salamov A."/>
            <person name="Lipzen A."/>
            <person name="Mereny Z."/>
            <person name="Hegedus B."/>
            <person name="Baldrian P."/>
            <person name="Stursova M."/>
            <person name="Weitz H."/>
            <person name="Taylor A."/>
            <person name="Grigoriev I.V."/>
            <person name="Nagy L.G."/>
            <person name="Martin F."/>
            <person name="Kauserud H."/>
        </authorList>
    </citation>
    <scope>NUCLEOTIDE SEQUENCE</scope>
    <source>
        <strain evidence="1">CBHHK002</strain>
    </source>
</reference>
<proteinExistence type="predicted"/>
<dbReference type="Pfam" id="PF14223">
    <property type="entry name" value="Retrotran_gag_2"/>
    <property type="match status" value="1"/>
</dbReference>
<evidence type="ECO:0000313" key="1">
    <source>
        <dbReference type="EMBL" id="KAJ7344064.1"/>
    </source>
</evidence>
<dbReference type="EMBL" id="JARIHO010000022">
    <property type="protein sequence ID" value="KAJ7344064.1"/>
    <property type="molecule type" value="Genomic_DNA"/>
</dbReference>
<sequence>RDATKMAEARAELVLRVEPGQLAHMTSCDPMVIWQDLQRVHRAAGFATSLALRRQFLTAKKLDSETMEDWIG</sequence>
<name>A0AAD7ERD7_9AGAR</name>
<comment type="caution">
    <text evidence="1">The sequence shown here is derived from an EMBL/GenBank/DDBJ whole genome shotgun (WGS) entry which is preliminary data.</text>
</comment>
<feature type="non-terminal residue" evidence="1">
    <location>
        <position position="1"/>
    </location>
</feature>
<gene>
    <name evidence="1" type="ORF">DFH08DRAFT_636770</name>
</gene>